<proteinExistence type="predicted"/>
<evidence type="ECO:0000313" key="1">
    <source>
        <dbReference type="EMBL" id="KAI3782228.1"/>
    </source>
</evidence>
<name>A0ACB9GFF3_CICIN</name>
<sequence>MVPVARMLSREKNGKSMLSIEWETMVTRILGKALEKLVEIMKARRAERSNGAMAVDKDEREKNGVVVGRREDVMDAVIAKTRKRETPDVSSLYDVSS</sequence>
<evidence type="ECO:0000313" key="2">
    <source>
        <dbReference type="Proteomes" id="UP001055811"/>
    </source>
</evidence>
<gene>
    <name evidence="1" type="ORF">L2E82_12266</name>
</gene>
<organism evidence="1 2">
    <name type="scientific">Cichorium intybus</name>
    <name type="common">Chicory</name>
    <dbReference type="NCBI Taxonomy" id="13427"/>
    <lineage>
        <taxon>Eukaryota</taxon>
        <taxon>Viridiplantae</taxon>
        <taxon>Streptophyta</taxon>
        <taxon>Embryophyta</taxon>
        <taxon>Tracheophyta</taxon>
        <taxon>Spermatophyta</taxon>
        <taxon>Magnoliopsida</taxon>
        <taxon>eudicotyledons</taxon>
        <taxon>Gunneridae</taxon>
        <taxon>Pentapetalae</taxon>
        <taxon>asterids</taxon>
        <taxon>campanulids</taxon>
        <taxon>Asterales</taxon>
        <taxon>Asteraceae</taxon>
        <taxon>Cichorioideae</taxon>
        <taxon>Cichorieae</taxon>
        <taxon>Cichoriinae</taxon>
        <taxon>Cichorium</taxon>
    </lineage>
</organism>
<accession>A0ACB9GFF3</accession>
<reference evidence="2" key="1">
    <citation type="journal article" date="2022" name="Mol. Ecol. Resour.">
        <title>The genomes of chicory, endive, great burdock and yacon provide insights into Asteraceae palaeo-polyploidization history and plant inulin production.</title>
        <authorList>
            <person name="Fan W."/>
            <person name="Wang S."/>
            <person name="Wang H."/>
            <person name="Wang A."/>
            <person name="Jiang F."/>
            <person name="Liu H."/>
            <person name="Zhao H."/>
            <person name="Xu D."/>
            <person name="Zhang Y."/>
        </authorList>
    </citation>
    <scope>NUCLEOTIDE SEQUENCE [LARGE SCALE GENOMIC DNA]</scope>
    <source>
        <strain evidence="2">cv. Punajuju</strain>
    </source>
</reference>
<dbReference type="EMBL" id="CM042010">
    <property type="protein sequence ID" value="KAI3782228.1"/>
    <property type="molecule type" value="Genomic_DNA"/>
</dbReference>
<reference evidence="1 2" key="2">
    <citation type="journal article" date="2022" name="Mol. Ecol. Resour.">
        <title>The genomes of chicory, endive, great burdock and yacon provide insights into Asteraceae paleo-polyploidization history and plant inulin production.</title>
        <authorList>
            <person name="Fan W."/>
            <person name="Wang S."/>
            <person name="Wang H."/>
            <person name="Wang A."/>
            <person name="Jiang F."/>
            <person name="Liu H."/>
            <person name="Zhao H."/>
            <person name="Xu D."/>
            <person name="Zhang Y."/>
        </authorList>
    </citation>
    <scope>NUCLEOTIDE SEQUENCE [LARGE SCALE GENOMIC DNA]</scope>
    <source>
        <strain evidence="2">cv. Punajuju</strain>
        <tissue evidence="1">Leaves</tissue>
    </source>
</reference>
<dbReference type="Proteomes" id="UP001055811">
    <property type="component" value="Linkage Group LG02"/>
</dbReference>
<keyword evidence="2" id="KW-1185">Reference proteome</keyword>
<comment type="caution">
    <text evidence="1">The sequence shown here is derived from an EMBL/GenBank/DDBJ whole genome shotgun (WGS) entry which is preliminary data.</text>
</comment>
<protein>
    <submittedName>
        <fullName evidence="1">Uncharacterized protein</fullName>
    </submittedName>
</protein>